<evidence type="ECO:0000313" key="8">
    <source>
        <dbReference type="EMBL" id="KAJ7024373.1"/>
    </source>
</evidence>
<keyword evidence="4" id="KW-0479">Metal-binding</keyword>
<dbReference type="Gene3D" id="3.90.80.10">
    <property type="entry name" value="Inorganic pyrophosphatase"/>
    <property type="match status" value="1"/>
</dbReference>
<dbReference type="GO" id="GO:0005737">
    <property type="term" value="C:cytoplasm"/>
    <property type="evidence" value="ECO:0007669"/>
    <property type="project" value="InterPro"/>
</dbReference>
<keyword evidence="5" id="KW-0378">Hydrolase</keyword>
<protein>
    <recommendedName>
        <fullName evidence="3">inorganic diphosphatase</fullName>
        <ecNumber evidence="3">3.6.1.1</ecNumber>
    </recommendedName>
</protein>
<evidence type="ECO:0000313" key="9">
    <source>
        <dbReference type="Proteomes" id="UP001218188"/>
    </source>
</evidence>
<dbReference type="Proteomes" id="UP001218188">
    <property type="component" value="Unassembled WGS sequence"/>
</dbReference>
<dbReference type="GO" id="GO:0000287">
    <property type="term" value="F:magnesium ion binding"/>
    <property type="evidence" value="ECO:0007669"/>
    <property type="project" value="InterPro"/>
</dbReference>
<evidence type="ECO:0000256" key="5">
    <source>
        <dbReference type="ARBA" id="ARBA00022801"/>
    </source>
</evidence>
<dbReference type="GO" id="GO:0004427">
    <property type="term" value="F:inorganic diphosphate phosphatase activity"/>
    <property type="evidence" value="ECO:0007669"/>
    <property type="project" value="UniProtKB-EC"/>
</dbReference>
<comment type="similarity">
    <text evidence="2">Belongs to the PPase family.</text>
</comment>
<sequence>MSSPASNNYTARSVGSPSTPDHRVFVSFNGHIVSALHDVPLLSNSNDLVAKNTDTELTLNMVVEAPRWTNAQMKIAPDEAFAPIRQAMRKRRVAYVRNCFPHRGYIWNYGALPQTWASGGPLHVCELGERIAQVGDVRQVRVLGVLAPRDEGILRWTLLVVDITDPLAARLHNIDHLERECPGMITATKEWFRLYKLPDGKEQNTIELGGEVKGRDYAREIVRTAHEAWRNVVTASTSRAVVDLQVPSFVQESNVTIRNSPGLVKRGDEDLDSRLRETRQGSSPSIAPPSSASKWWYIAAREVE</sequence>
<feature type="region of interest" description="Disordered" evidence="7">
    <location>
        <begin position="260"/>
        <end position="291"/>
    </location>
</feature>
<organism evidence="8 9">
    <name type="scientific">Mycena alexandri</name>
    <dbReference type="NCBI Taxonomy" id="1745969"/>
    <lineage>
        <taxon>Eukaryota</taxon>
        <taxon>Fungi</taxon>
        <taxon>Dikarya</taxon>
        <taxon>Basidiomycota</taxon>
        <taxon>Agaricomycotina</taxon>
        <taxon>Agaricomycetes</taxon>
        <taxon>Agaricomycetidae</taxon>
        <taxon>Agaricales</taxon>
        <taxon>Marasmiineae</taxon>
        <taxon>Mycenaceae</taxon>
        <taxon>Mycena</taxon>
    </lineage>
</organism>
<dbReference type="Pfam" id="PF00719">
    <property type="entry name" value="Pyrophosphatase"/>
    <property type="match status" value="1"/>
</dbReference>
<evidence type="ECO:0000256" key="4">
    <source>
        <dbReference type="ARBA" id="ARBA00022723"/>
    </source>
</evidence>
<evidence type="ECO:0000256" key="1">
    <source>
        <dbReference type="ARBA" id="ARBA00001946"/>
    </source>
</evidence>
<dbReference type="EMBL" id="JARJCM010000171">
    <property type="protein sequence ID" value="KAJ7024373.1"/>
    <property type="molecule type" value="Genomic_DNA"/>
</dbReference>
<keyword evidence="9" id="KW-1185">Reference proteome</keyword>
<comment type="caution">
    <text evidence="8">The sequence shown here is derived from an EMBL/GenBank/DDBJ whole genome shotgun (WGS) entry which is preliminary data.</text>
</comment>
<comment type="cofactor">
    <cofactor evidence="1">
        <name>Mg(2+)</name>
        <dbReference type="ChEBI" id="CHEBI:18420"/>
    </cofactor>
</comment>
<evidence type="ECO:0000256" key="6">
    <source>
        <dbReference type="ARBA" id="ARBA00022842"/>
    </source>
</evidence>
<gene>
    <name evidence="8" type="ORF">C8F04DRAFT_1213081</name>
</gene>
<evidence type="ECO:0000256" key="3">
    <source>
        <dbReference type="ARBA" id="ARBA00012146"/>
    </source>
</evidence>
<dbReference type="InterPro" id="IPR008162">
    <property type="entry name" value="Pyrophosphatase"/>
</dbReference>
<feature type="compositionally biased region" description="Basic and acidic residues" evidence="7">
    <location>
        <begin position="265"/>
        <end position="279"/>
    </location>
</feature>
<name>A0AAD6SAX8_9AGAR</name>
<evidence type="ECO:0000256" key="7">
    <source>
        <dbReference type="SAM" id="MobiDB-lite"/>
    </source>
</evidence>
<dbReference type="GO" id="GO:0006796">
    <property type="term" value="P:phosphate-containing compound metabolic process"/>
    <property type="evidence" value="ECO:0007669"/>
    <property type="project" value="InterPro"/>
</dbReference>
<dbReference type="EC" id="3.6.1.1" evidence="3"/>
<dbReference type="PANTHER" id="PTHR10286">
    <property type="entry name" value="INORGANIC PYROPHOSPHATASE"/>
    <property type="match status" value="1"/>
</dbReference>
<reference evidence="8" key="1">
    <citation type="submission" date="2023-03" db="EMBL/GenBank/DDBJ databases">
        <title>Massive genome expansion in bonnet fungi (Mycena s.s.) driven by repeated elements and novel gene families across ecological guilds.</title>
        <authorList>
            <consortium name="Lawrence Berkeley National Laboratory"/>
            <person name="Harder C.B."/>
            <person name="Miyauchi S."/>
            <person name="Viragh M."/>
            <person name="Kuo A."/>
            <person name="Thoen E."/>
            <person name="Andreopoulos B."/>
            <person name="Lu D."/>
            <person name="Skrede I."/>
            <person name="Drula E."/>
            <person name="Henrissat B."/>
            <person name="Morin E."/>
            <person name="Kohler A."/>
            <person name="Barry K."/>
            <person name="LaButti K."/>
            <person name="Morin E."/>
            <person name="Salamov A."/>
            <person name="Lipzen A."/>
            <person name="Mereny Z."/>
            <person name="Hegedus B."/>
            <person name="Baldrian P."/>
            <person name="Stursova M."/>
            <person name="Weitz H."/>
            <person name="Taylor A."/>
            <person name="Grigoriev I.V."/>
            <person name="Nagy L.G."/>
            <person name="Martin F."/>
            <person name="Kauserud H."/>
        </authorList>
    </citation>
    <scope>NUCLEOTIDE SEQUENCE</scope>
    <source>
        <strain evidence="8">CBHHK200</strain>
    </source>
</reference>
<dbReference type="AlphaFoldDB" id="A0AAD6SAX8"/>
<feature type="compositionally biased region" description="Low complexity" evidence="7">
    <location>
        <begin position="282"/>
        <end position="291"/>
    </location>
</feature>
<dbReference type="InterPro" id="IPR036649">
    <property type="entry name" value="Pyrophosphatase_sf"/>
</dbReference>
<proteinExistence type="inferred from homology"/>
<keyword evidence="6" id="KW-0460">Magnesium</keyword>
<accession>A0AAD6SAX8</accession>
<evidence type="ECO:0000256" key="2">
    <source>
        <dbReference type="ARBA" id="ARBA00006220"/>
    </source>
</evidence>
<dbReference type="SUPFAM" id="SSF50324">
    <property type="entry name" value="Inorganic pyrophosphatase"/>
    <property type="match status" value="1"/>
</dbReference>